<name>A0A2I0VRL9_9ASPA</name>
<keyword evidence="1" id="KW-0812">Transmembrane</keyword>
<dbReference type="AlphaFoldDB" id="A0A2I0VRL9"/>
<reference evidence="2 3" key="2">
    <citation type="journal article" date="2017" name="Nature">
        <title>The Apostasia genome and the evolution of orchids.</title>
        <authorList>
            <person name="Zhang G.Q."/>
            <person name="Liu K.W."/>
            <person name="Li Z."/>
            <person name="Lohaus R."/>
            <person name="Hsiao Y.Y."/>
            <person name="Niu S.C."/>
            <person name="Wang J.Y."/>
            <person name="Lin Y.C."/>
            <person name="Xu Q."/>
            <person name="Chen L.J."/>
            <person name="Yoshida K."/>
            <person name="Fujiwara S."/>
            <person name="Wang Z.W."/>
            <person name="Zhang Y.Q."/>
            <person name="Mitsuda N."/>
            <person name="Wang M."/>
            <person name="Liu G.H."/>
            <person name="Pecoraro L."/>
            <person name="Huang H.X."/>
            <person name="Xiao X.J."/>
            <person name="Lin M."/>
            <person name="Wu X.Y."/>
            <person name="Wu W.L."/>
            <person name="Chen Y.Y."/>
            <person name="Chang S.B."/>
            <person name="Sakamoto S."/>
            <person name="Ohme-Takagi M."/>
            <person name="Yagi M."/>
            <person name="Zeng S.J."/>
            <person name="Shen C.Y."/>
            <person name="Yeh C.M."/>
            <person name="Luo Y.B."/>
            <person name="Tsai W.C."/>
            <person name="Van de Peer Y."/>
            <person name="Liu Z.J."/>
        </authorList>
    </citation>
    <scope>NUCLEOTIDE SEQUENCE [LARGE SCALE GENOMIC DNA]</scope>
    <source>
        <tissue evidence="2">The whole plant</tissue>
    </source>
</reference>
<keyword evidence="1" id="KW-0472">Membrane</keyword>
<accession>A0A2I0VRL9</accession>
<dbReference type="EMBL" id="KZ503302">
    <property type="protein sequence ID" value="PKU66051.1"/>
    <property type="molecule type" value="Genomic_DNA"/>
</dbReference>
<reference evidence="2 3" key="1">
    <citation type="journal article" date="2016" name="Sci. Rep.">
        <title>The Dendrobium catenatum Lindl. genome sequence provides insights into polysaccharide synthase, floral development and adaptive evolution.</title>
        <authorList>
            <person name="Zhang G.Q."/>
            <person name="Xu Q."/>
            <person name="Bian C."/>
            <person name="Tsai W.C."/>
            <person name="Yeh C.M."/>
            <person name="Liu K.W."/>
            <person name="Yoshida K."/>
            <person name="Zhang L.S."/>
            <person name="Chang S.B."/>
            <person name="Chen F."/>
            <person name="Shi Y."/>
            <person name="Su Y.Y."/>
            <person name="Zhang Y.Q."/>
            <person name="Chen L.J."/>
            <person name="Yin Y."/>
            <person name="Lin M."/>
            <person name="Huang H."/>
            <person name="Deng H."/>
            <person name="Wang Z.W."/>
            <person name="Zhu S.L."/>
            <person name="Zhao X."/>
            <person name="Deng C."/>
            <person name="Niu S.C."/>
            <person name="Huang J."/>
            <person name="Wang M."/>
            <person name="Liu G.H."/>
            <person name="Yang H.J."/>
            <person name="Xiao X.J."/>
            <person name="Hsiao Y.Y."/>
            <person name="Wu W.L."/>
            <person name="Chen Y.Y."/>
            <person name="Mitsuda N."/>
            <person name="Ohme-Takagi M."/>
            <person name="Luo Y.B."/>
            <person name="Van de Peer Y."/>
            <person name="Liu Z.J."/>
        </authorList>
    </citation>
    <scope>NUCLEOTIDE SEQUENCE [LARGE SCALE GENOMIC DNA]</scope>
    <source>
        <tissue evidence="2">The whole plant</tissue>
    </source>
</reference>
<keyword evidence="1" id="KW-1133">Transmembrane helix</keyword>
<proteinExistence type="predicted"/>
<organism evidence="2 3">
    <name type="scientific">Dendrobium catenatum</name>
    <dbReference type="NCBI Taxonomy" id="906689"/>
    <lineage>
        <taxon>Eukaryota</taxon>
        <taxon>Viridiplantae</taxon>
        <taxon>Streptophyta</taxon>
        <taxon>Embryophyta</taxon>
        <taxon>Tracheophyta</taxon>
        <taxon>Spermatophyta</taxon>
        <taxon>Magnoliopsida</taxon>
        <taxon>Liliopsida</taxon>
        <taxon>Asparagales</taxon>
        <taxon>Orchidaceae</taxon>
        <taxon>Epidendroideae</taxon>
        <taxon>Malaxideae</taxon>
        <taxon>Dendrobiinae</taxon>
        <taxon>Dendrobium</taxon>
    </lineage>
</organism>
<feature type="transmembrane region" description="Helical" evidence="1">
    <location>
        <begin position="32"/>
        <end position="53"/>
    </location>
</feature>
<feature type="transmembrane region" description="Helical" evidence="1">
    <location>
        <begin position="7"/>
        <end position="26"/>
    </location>
</feature>
<evidence type="ECO:0000256" key="1">
    <source>
        <dbReference type="SAM" id="Phobius"/>
    </source>
</evidence>
<dbReference type="Proteomes" id="UP000233837">
    <property type="component" value="Unassembled WGS sequence"/>
</dbReference>
<evidence type="ECO:0000313" key="3">
    <source>
        <dbReference type="Proteomes" id="UP000233837"/>
    </source>
</evidence>
<sequence>MLVHRSFDLYFLLVVGYCRAMMWLGLASPSSWLVATFGGHPLLGWFGCFALVVTKLDGLSSAFGKLEAPANY</sequence>
<protein>
    <submittedName>
        <fullName evidence="2">Uncharacterized protein</fullName>
    </submittedName>
</protein>
<gene>
    <name evidence="2" type="ORF">MA16_Dca017372</name>
</gene>
<keyword evidence="3" id="KW-1185">Reference proteome</keyword>
<evidence type="ECO:0000313" key="2">
    <source>
        <dbReference type="EMBL" id="PKU66051.1"/>
    </source>
</evidence>